<evidence type="ECO:0000256" key="2">
    <source>
        <dbReference type="ARBA" id="ARBA00023242"/>
    </source>
</evidence>
<evidence type="ECO:0000259" key="4">
    <source>
        <dbReference type="Pfam" id="PF00808"/>
    </source>
</evidence>
<feature type="domain" description="Transcription factor CBF/NF-Y/archaeal histone" evidence="4">
    <location>
        <begin position="44"/>
        <end position="101"/>
    </location>
</feature>
<dbReference type="InterPro" id="IPR050568">
    <property type="entry name" value="Transcr_DNA_Rep_Reg"/>
</dbReference>
<dbReference type="GO" id="GO:0008623">
    <property type="term" value="C:CHRAC"/>
    <property type="evidence" value="ECO:0007669"/>
    <property type="project" value="TreeGrafter"/>
</dbReference>
<dbReference type="GO" id="GO:0006338">
    <property type="term" value="P:chromatin remodeling"/>
    <property type="evidence" value="ECO:0007669"/>
    <property type="project" value="TreeGrafter"/>
</dbReference>
<dbReference type="InterPro" id="IPR003958">
    <property type="entry name" value="CBFA_NFYB_domain"/>
</dbReference>
<sequence length="152" mass="17179">MSDDDTESATTSTPSKSKKSRKSSQSSPEKHSPTKEDRVKDYYELPLAKVRAIMRTAPDVHNIGEEGLFAMAKAAELFIAKLAQGANNESKGKQVKYNDLATFVNNSDDLEYMHDILPKTVKYRDVKHLVEQQIEKDRLHCRTPNTRIPNSD</sequence>
<dbReference type="WBParaSite" id="ACRNAN_scaffold1573.g27405.t1">
    <property type="protein sequence ID" value="ACRNAN_scaffold1573.g27405.t1"/>
    <property type="gene ID" value="ACRNAN_scaffold1573.g27405"/>
</dbReference>
<organism evidence="5 6">
    <name type="scientific">Acrobeloides nanus</name>
    <dbReference type="NCBI Taxonomy" id="290746"/>
    <lineage>
        <taxon>Eukaryota</taxon>
        <taxon>Metazoa</taxon>
        <taxon>Ecdysozoa</taxon>
        <taxon>Nematoda</taxon>
        <taxon>Chromadorea</taxon>
        <taxon>Rhabditida</taxon>
        <taxon>Tylenchina</taxon>
        <taxon>Cephalobomorpha</taxon>
        <taxon>Cephaloboidea</taxon>
        <taxon>Cephalobidae</taxon>
        <taxon>Acrobeloides</taxon>
    </lineage>
</organism>
<dbReference type="CDD" id="cd22924">
    <property type="entry name" value="HFD_CHRAC1-like"/>
    <property type="match status" value="1"/>
</dbReference>
<dbReference type="PANTHER" id="PTHR10252:SF54">
    <property type="entry name" value="CHROMATIN ACCESSIBILITY COMPLEX PROTEIN 1"/>
    <property type="match status" value="1"/>
</dbReference>
<dbReference type="Pfam" id="PF00808">
    <property type="entry name" value="CBFD_NFYB_HMF"/>
    <property type="match status" value="1"/>
</dbReference>
<comment type="subcellular location">
    <subcellularLocation>
        <location evidence="1">Nucleus</location>
    </subcellularLocation>
</comment>
<dbReference type="SUPFAM" id="SSF47113">
    <property type="entry name" value="Histone-fold"/>
    <property type="match status" value="1"/>
</dbReference>
<reference evidence="6" key="1">
    <citation type="submission" date="2022-11" db="UniProtKB">
        <authorList>
            <consortium name="WormBaseParasite"/>
        </authorList>
    </citation>
    <scope>IDENTIFICATION</scope>
</reference>
<evidence type="ECO:0000256" key="3">
    <source>
        <dbReference type="SAM" id="MobiDB-lite"/>
    </source>
</evidence>
<evidence type="ECO:0000256" key="1">
    <source>
        <dbReference type="ARBA" id="ARBA00004123"/>
    </source>
</evidence>
<proteinExistence type="predicted"/>
<dbReference type="AlphaFoldDB" id="A0A914CZL1"/>
<dbReference type="PANTHER" id="PTHR10252">
    <property type="entry name" value="HISTONE-LIKE TRANSCRIPTION FACTOR CCAAT-RELATED"/>
    <property type="match status" value="1"/>
</dbReference>
<dbReference type="Gene3D" id="1.10.20.10">
    <property type="entry name" value="Histone, subunit A"/>
    <property type="match status" value="1"/>
</dbReference>
<accession>A0A914CZL1</accession>
<feature type="compositionally biased region" description="Basic and acidic residues" evidence="3">
    <location>
        <begin position="28"/>
        <end position="41"/>
    </location>
</feature>
<dbReference type="GO" id="GO:0046982">
    <property type="term" value="F:protein heterodimerization activity"/>
    <property type="evidence" value="ECO:0007669"/>
    <property type="project" value="InterPro"/>
</dbReference>
<dbReference type="InterPro" id="IPR009072">
    <property type="entry name" value="Histone-fold"/>
</dbReference>
<evidence type="ECO:0000313" key="5">
    <source>
        <dbReference type="Proteomes" id="UP000887540"/>
    </source>
</evidence>
<dbReference type="GO" id="GO:0006261">
    <property type="term" value="P:DNA-templated DNA replication"/>
    <property type="evidence" value="ECO:0007669"/>
    <property type="project" value="TreeGrafter"/>
</dbReference>
<feature type="region of interest" description="Disordered" evidence="3">
    <location>
        <begin position="1"/>
        <end position="41"/>
    </location>
</feature>
<name>A0A914CZL1_9BILA</name>
<evidence type="ECO:0000313" key="6">
    <source>
        <dbReference type="WBParaSite" id="ACRNAN_scaffold1573.g27405.t1"/>
    </source>
</evidence>
<protein>
    <submittedName>
        <fullName evidence="6">Transcription factor CBF/NF-Y/archaeal histone domain-containing protein</fullName>
    </submittedName>
</protein>
<keyword evidence="2" id="KW-0539">Nucleus</keyword>
<dbReference type="Proteomes" id="UP000887540">
    <property type="component" value="Unplaced"/>
</dbReference>
<keyword evidence="5" id="KW-1185">Reference proteome</keyword>